<evidence type="ECO:0000256" key="9">
    <source>
        <dbReference type="ARBA" id="ARBA00022833"/>
    </source>
</evidence>
<sequence length="204" mass="22219">MLSLLLQNPLVFLIFFAFLLLSIAFHEFAHCFVTDKLGDPTARIKGRLTLNPLAHLDPLGTVAIVLTGFGWGKAAPYDPYNLKNPVRDTALIAAAGPLSNFLLVAIFSFLLKAGFGGDFFALLAPAVIYINLTLAIFNLLPVYPLDGGKVMRALLPYQASMEYEALMERYGTFILILLLIPWSGTSAVSALLGPILSSLMNWLS</sequence>
<protein>
    <recommendedName>
        <fullName evidence="14">Peptidase M50 domain-containing protein</fullName>
    </recommendedName>
</protein>
<evidence type="ECO:0000313" key="15">
    <source>
        <dbReference type="EMBL" id="MPM71918.1"/>
    </source>
</evidence>
<dbReference type="AlphaFoldDB" id="A0A645C3H7"/>
<dbReference type="GO" id="GO:0046872">
    <property type="term" value="F:metal ion binding"/>
    <property type="evidence" value="ECO:0007669"/>
    <property type="project" value="UniProtKB-KW"/>
</dbReference>
<evidence type="ECO:0000256" key="10">
    <source>
        <dbReference type="ARBA" id="ARBA00022989"/>
    </source>
</evidence>
<keyword evidence="5" id="KW-0645">Protease</keyword>
<evidence type="ECO:0000256" key="3">
    <source>
        <dbReference type="ARBA" id="ARBA00007931"/>
    </source>
</evidence>
<feature type="transmembrane region" description="Helical" evidence="13">
    <location>
        <begin position="91"/>
        <end position="113"/>
    </location>
</feature>
<evidence type="ECO:0000256" key="4">
    <source>
        <dbReference type="ARBA" id="ARBA00022475"/>
    </source>
</evidence>
<reference evidence="15" key="1">
    <citation type="submission" date="2019-08" db="EMBL/GenBank/DDBJ databases">
        <authorList>
            <person name="Kucharzyk K."/>
            <person name="Murdoch R.W."/>
            <person name="Higgins S."/>
            <person name="Loffler F."/>
        </authorList>
    </citation>
    <scope>NUCLEOTIDE SEQUENCE</scope>
</reference>
<comment type="cofactor">
    <cofactor evidence="1">
        <name>Zn(2+)</name>
        <dbReference type="ChEBI" id="CHEBI:29105"/>
    </cofactor>
</comment>
<dbReference type="PANTHER" id="PTHR35864">
    <property type="entry name" value="ZINC METALLOPROTEASE MJ0611-RELATED"/>
    <property type="match status" value="1"/>
</dbReference>
<dbReference type="GO" id="GO:0006508">
    <property type="term" value="P:proteolysis"/>
    <property type="evidence" value="ECO:0007669"/>
    <property type="project" value="UniProtKB-KW"/>
</dbReference>
<dbReference type="InterPro" id="IPR008915">
    <property type="entry name" value="Peptidase_M50"/>
</dbReference>
<evidence type="ECO:0000256" key="7">
    <source>
        <dbReference type="ARBA" id="ARBA00022723"/>
    </source>
</evidence>
<evidence type="ECO:0000256" key="12">
    <source>
        <dbReference type="ARBA" id="ARBA00023136"/>
    </source>
</evidence>
<name>A0A645C3H7_9ZZZZ</name>
<dbReference type="Pfam" id="PF02163">
    <property type="entry name" value="Peptidase_M50"/>
    <property type="match status" value="1"/>
</dbReference>
<evidence type="ECO:0000256" key="5">
    <source>
        <dbReference type="ARBA" id="ARBA00022670"/>
    </source>
</evidence>
<evidence type="ECO:0000259" key="14">
    <source>
        <dbReference type="Pfam" id="PF02163"/>
    </source>
</evidence>
<proteinExistence type="inferred from homology"/>
<evidence type="ECO:0000256" key="13">
    <source>
        <dbReference type="SAM" id="Phobius"/>
    </source>
</evidence>
<gene>
    <name evidence="15" type="ORF">SDC9_118889</name>
</gene>
<keyword evidence="10 13" id="KW-1133">Transmembrane helix</keyword>
<keyword evidence="7" id="KW-0479">Metal-binding</keyword>
<comment type="similarity">
    <text evidence="3">Belongs to the peptidase M50B family.</text>
</comment>
<dbReference type="InterPro" id="IPR052348">
    <property type="entry name" value="Metallopeptidase_M50B"/>
</dbReference>
<accession>A0A645C3H7</accession>
<keyword evidence="9" id="KW-0862">Zinc</keyword>
<feature type="transmembrane region" description="Helical" evidence="13">
    <location>
        <begin position="53"/>
        <end position="71"/>
    </location>
</feature>
<keyword evidence="11" id="KW-0482">Metalloprotease</keyword>
<dbReference type="CDD" id="cd06158">
    <property type="entry name" value="S2P-M50_like_1"/>
    <property type="match status" value="1"/>
</dbReference>
<evidence type="ECO:0000256" key="8">
    <source>
        <dbReference type="ARBA" id="ARBA00022801"/>
    </source>
</evidence>
<dbReference type="InterPro" id="IPR044537">
    <property type="entry name" value="Rip2-like"/>
</dbReference>
<comment type="subcellular location">
    <subcellularLocation>
        <location evidence="2">Cell membrane</location>
        <topology evidence="2">Multi-pass membrane protein</topology>
    </subcellularLocation>
</comment>
<organism evidence="15">
    <name type="scientific">bioreactor metagenome</name>
    <dbReference type="NCBI Taxonomy" id="1076179"/>
    <lineage>
        <taxon>unclassified sequences</taxon>
        <taxon>metagenomes</taxon>
        <taxon>ecological metagenomes</taxon>
    </lineage>
</organism>
<dbReference type="GO" id="GO:0008237">
    <property type="term" value="F:metallopeptidase activity"/>
    <property type="evidence" value="ECO:0007669"/>
    <property type="project" value="UniProtKB-KW"/>
</dbReference>
<keyword evidence="6 13" id="KW-0812">Transmembrane</keyword>
<comment type="caution">
    <text evidence="15">The sequence shown here is derived from an EMBL/GenBank/DDBJ whole genome shotgun (WGS) entry which is preliminary data.</text>
</comment>
<feature type="transmembrane region" description="Helical" evidence="13">
    <location>
        <begin position="119"/>
        <end position="143"/>
    </location>
</feature>
<evidence type="ECO:0000256" key="1">
    <source>
        <dbReference type="ARBA" id="ARBA00001947"/>
    </source>
</evidence>
<keyword evidence="4" id="KW-1003">Cell membrane</keyword>
<feature type="transmembrane region" description="Helical" evidence="13">
    <location>
        <begin position="170"/>
        <end position="196"/>
    </location>
</feature>
<evidence type="ECO:0000256" key="11">
    <source>
        <dbReference type="ARBA" id="ARBA00023049"/>
    </source>
</evidence>
<dbReference type="GO" id="GO:0005886">
    <property type="term" value="C:plasma membrane"/>
    <property type="evidence" value="ECO:0007669"/>
    <property type="project" value="UniProtKB-SubCell"/>
</dbReference>
<keyword evidence="12 13" id="KW-0472">Membrane</keyword>
<dbReference type="PANTHER" id="PTHR35864:SF1">
    <property type="entry name" value="ZINC METALLOPROTEASE YWHC-RELATED"/>
    <property type="match status" value="1"/>
</dbReference>
<feature type="domain" description="Peptidase M50" evidence="14">
    <location>
        <begin position="127"/>
        <end position="178"/>
    </location>
</feature>
<keyword evidence="8" id="KW-0378">Hydrolase</keyword>
<dbReference type="EMBL" id="VSSQ01024414">
    <property type="protein sequence ID" value="MPM71918.1"/>
    <property type="molecule type" value="Genomic_DNA"/>
</dbReference>
<evidence type="ECO:0000256" key="2">
    <source>
        <dbReference type="ARBA" id="ARBA00004651"/>
    </source>
</evidence>
<evidence type="ECO:0000256" key="6">
    <source>
        <dbReference type="ARBA" id="ARBA00022692"/>
    </source>
</evidence>